<dbReference type="OrthoDB" id="35953at10239"/>
<sequence>METKKDLIITRLIISKYLNKKDLNIEYSNLYTEVLLRQKNGSLIEALRPNHNFFERYNIESIKDSGIEYKPMVITSHLNEDGLNKIKEYNK</sequence>
<organismHost>
    <name type="scientific">Choristoneura fumiferana</name>
    <name type="common">Spruce budworm moth</name>
    <name type="synonym">Archips fumiferana</name>
    <dbReference type="NCBI Taxonomy" id="7141"/>
</organismHost>
<dbReference type="GeneID" id="15613133"/>
<dbReference type="EMBL" id="HF679132">
    <property type="protein sequence ID" value="CCU55711.1"/>
    <property type="molecule type" value="Genomic_DNA"/>
</dbReference>
<organism evidence="1 2">
    <name type="scientific">Choristoneura biennis entomopoxvirus</name>
    <name type="common">CbEPV</name>
    <dbReference type="NCBI Taxonomy" id="10288"/>
    <lineage>
        <taxon>Viruses</taxon>
        <taxon>Varidnaviria</taxon>
        <taxon>Bamfordvirae</taxon>
        <taxon>Nucleocytoviricota</taxon>
        <taxon>Pokkesviricetes</taxon>
        <taxon>Chitovirales</taxon>
        <taxon>Poxviridae</taxon>
        <taxon>Entomopoxvirinae</taxon>
        <taxon>Betaentomopoxvirus</taxon>
        <taxon>Betaentomopoxvirus cbiennis</taxon>
    </lineage>
</organism>
<protein>
    <submittedName>
        <fullName evidence="1">Uncharacterized protein</fullName>
    </submittedName>
</protein>
<reference evidence="1" key="1">
    <citation type="journal article" date="2013" name="J. Virol.">
        <title>New Insights into the Evolution of Entomopoxvirinae from the Complete Genome Sequences of Four Entomopoxviruses Infecting Adoxophyes honmai, Choristoneura biennis, Choristoneura rosaceana, and Mythimna separata.</title>
        <authorList>
            <person name="Theze J."/>
            <person name="Takatsuka J."/>
            <person name="Li Z."/>
            <person name="Gallais J."/>
            <person name="Doucet D."/>
            <person name="Arif B."/>
            <person name="Nakai M."/>
            <person name="Herniou E.A."/>
        </authorList>
    </citation>
    <scope>NUCLEOTIDE SEQUENCE</scope>
</reference>
<dbReference type="Proteomes" id="UP000792220">
    <property type="component" value="Genome"/>
</dbReference>
<name>A0A916P0Z6_CBEPV</name>
<proteinExistence type="predicted"/>
<gene>
    <name evidence="1" type="ORF">CHBEV_143</name>
</gene>
<evidence type="ECO:0000313" key="1">
    <source>
        <dbReference type="EMBL" id="CCU55711.1"/>
    </source>
</evidence>
<keyword evidence="2" id="KW-1185">Reference proteome</keyword>
<dbReference type="KEGG" id="vg:15613133"/>
<evidence type="ECO:0000313" key="2">
    <source>
        <dbReference type="Proteomes" id="UP000792220"/>
    </source>
</evidence>
<accession>A0A916P0Z6</accession>
<dbReference type="RefSeq" id="YP_008004213.1">
    <property type="nucleotide sequence ID" value="NC_021248.1"/>
</dbReference>